<evidence type="ECO:0000313" key="1">
    <source>
        <dbReference type="EMBL" id="KAA1100486.1"/>
    </source>
</evidence>
<reference evidence="1 2" key="1">
    <citation type="submission" date="2019-05" db="EMBL/GenBank/DDBJ databases">
        <title>Emergence of the Ug99 lineage of the wheat stem rust pathogen through somatic hybridization.</title>
        <authorList>
            <person name="Li F."/>
            <person name="Upadhyaya N.M."/>
            <person name="Sperschneider J."/>
            <person name="Matny O."/>
            <person name="Nguyen-Phuc H."/>
            <person name="Mago R."/>
            <person name="Raley C."/>
            <person name="Miller M.E."/>
            <person name="Silverstein K.A.T."/>
            <person name="Henningsen E."/>
            <person name="Hirsch C.D."/>
            <person name="Visser B."/>
            <person name="Pretorius Z.A."/>
            <person name="Steffenson B.J."/>
            <person name="Schwessinger B."/>
            <person name="Dodds P.N."/>
            <person name="Figueroa M."/>
        </authorList>
    </citation>
    <scope>NUCLEOTIDE SEQUENCE [LARGE SCALE GENOMIC DNA]</scope>
    <source>
        <strain evidence="1 2">Ug99</strain>
    </source>
</reference>
<accession>A0A5B0PHJ7</accession>
<protein>
    <submittedName>
        <fullName evidence="1">Uncharacterized protein</fullName>
    </submittedName>
</protein>
<dbReference type="AlphaFoldDB" id="A0A5B0PHJ7"/>
<name>A0A5B0PHJ7_PUCGR</name>
<sequence length="76" mass="8886">MPWNNIHPTDAARFRTGQPPLEDWRMNAVTTQYDCRAWIQKQFFIRGSSVTEMKRVYSARKLEQPGSESNRPRSSA</sequence>
<proteinExistence type="predicted"/>
<gene>
    <name evidence="1" type="ORF">PGTUg99_011657</name>
</gene>
<evidence type="ECO:0000313" key="2">
    <source>
        <dbReference type="Proteomes" id="UP000325313"/>
    </source>
</evidence>
<organism evidence="1 2">
    <name type="scientific">Puccinia graminis f. sp. tritici</name>
    <dbReference type="NCBI Taxonomy" id="56615"/>
    <lineage>
        <taxon>Eukaryota</taxon>
        <taxon>Fungi</taxon>
        <taxon>Dikarya</taxon>
        <taxon>Basidiomycota</taxon>
        <taxon>Pucciniomycotina</taxon>
        <taxon>Pucciniomycetes</taxon>
        <taxon>Pucciniales</taxon>
        <taxon>Pucciniaceae</taxon>
        <taxon>Puccinia</taxon>
    </lineage>
</organism>
<dbReference type="Proteomes" id="UP000325313">
    <property type="component" value="Unassembled WGS sequence"/>
</dbReference>
<dbReference type="EMBL" id="VDEP01000340">
    <property type="protein sequence ID" value="KAA1100486.1"/>
    <property type="molecule type" value="Genomic_DNA"/>
</dbReference>
<comment type="caution">
    <text evidence="1">The sequence shown here is derived from an EMBL/GenBank/DDBJ whole genome shotgun (WGS) entry which is preliminary data.</text>
</comment>